<dbReference type="GO" id="GO:0032259">
    <property type="term" value="P:methylation"/>
    <property type="evidence" value="ECO:0007669"/>
    <property type="project" value="UniProtKB-KW"/>
</dbReference>
<keyword evidence="4" id="KW-0949">S-adenosyl-L-methionine</keyword>
<dbReference type="AlphaFoldDB" id="A0A521EPX8"/>
<dbReference type="Pfam" id="PF00145">
    <property type="entry name" value="DNA_methylase"/>
    <property type="match status" value="1"/>
</dbReference>
<dbReference type="InterPro" id="IPR031303">
    <property type="entry name" value="C5_meth_CS"/>
</dbReference>
<dbReference type="GO" id="GO:0003886">
    <property type="term" value="F:DNA (cytosine-5-)-methyltransferase activity"/>
    <property type="evidence" value="ECO:0007669"/>
    <property type="project" value="UniProtKB-EC"/>
</dbReference>
<keyword evidence="3 6" id="KW-0808">Transferase</keyword>
<dbReference type="OrthoDB" id="5033at2157"/>
<proteinExistence type="inferred from homology"/>
<dbReference type="SUPFAM" id="SSF48150">
    <property type="entry name" value="DNA-glycosylase"/>
    <property type="match status" value="1"/>
</dbReference>
<dbReference type="InterPro" id="IPR023170">
    <property type="entry name" value="HhH_base_excis_C"/>
</dbReference>
<dbReference type="Gene3D" id="3.40.50.150">
    <property type="entry name" value="Vaccinia Virus protein VP39"/>
    <property type="match status" value="1"/>
</dbReference>
<dbReference type="InterPro" id="IPR001525">
    <property type="entry name" value="C5_MeTfrase"/>
</dbReference>
<dbReference type="InterPro" id="IPR050390">
    <property type="entry name" value="C5-Methyltransferase"/>
</dbReference>
<dbReference type="GO" id="GO:0006281">
    <property type="term" value="P:DNA repair"/>
    <property type="evidence" value="ECO:0007669"/>
    <property type="project" value="InterPro"/>
</dbReference>
<dbReference type="PANTHER" id="PTHR10629">
    <property type="entry name" value="CYTOSINE-SPECIFIC METHYLTRANSFERASE"/>
    <property type="match status" value="1"/>
</dbReference>
<name>A0A521EPX8_9EURY</name>
<dbReference type="PROSITE" id="PS51679">
    <property type="entry name" value="SAM_MT_C5"/>
    <property type="match status" value="1"/>
</dbReference>
<evidence type="ECO:0000256" key="1">
    <source>
        <dbReference type="ARBA" id="ARBA00011975"/>
    </source>
</evidence>
<dbReference type="EMBL" id="FXTD01000012">
    <property type="protein sequence ID" value="SMO85984.1"/>
    <property type="molecule type" value="Genomic_DNA"/>
</dbReference>
<dbReference type="PROSITE" id="PS00095">
    <property type="entry name" value="C5_MTASE_2"/>
    <property type="match status" value="1"/>
</dbReference>
<reference evidence="6 7" key="1">
    <citation type="submission" date="2017-05" db="EMBL/GenBank/DDBJ databases">
        <authorList>
            <person name="Varghese N."/>
            <person name="Submissions S."/>
        </authorList>
    </citation>
    <scope>NUCLEOTIDE SEQUENCE [LARGE SCALE GENOMIC DNA]</scope>
    <source>
        <strain evidence="6 7">DSM 19504</strain>
    </source>
</reference>
<organism evidence="6 7">
    <name type="scientific">Halorubrum cibi</name>
    <dbReference type="NCBI Taxonomy" id="413815"/>
    <lineage>
        <taxon>Archaea</taxon>
        <taxon>Methanobacteriati</taxon>
        <taxon>Methanobacteriota</taxon>
        <taxon>Stenosarchaea group</taxon>
        <taxon>Halobacteria</taxon>
        <taxon>Halobacteriales</taxon>
        <taxon>Haloferacaceae</taxon>
        <taxon>Halorubrum</taxon>
    </lineage>
</organism>
<dbReference type="Gene3D" id="1.10.340.30">
    <property type="entry name" value="Hypothetical protein, domain 2"/>
    <property type="match status" value="1"/>
</dbReference>
<accession>A0A521EPX8</accession>
<dbReference type="SUPFAM" id="SSF53335">
    <property type="entry name" value="S-adenosyl-L-methionine-dependent methyltransferases"/>
    <property type="match status" value="1"/>
</dbReference>
<protein>
    <recommendedName>
        <fullName evidence="1">DNA (cytosine-5-)-methyltransferase</fullName>
        <ecNumber evidence="1">2.1.1.37</ecNumber>
    </recommendedName>
</protein>
<dbReference type="NCBIfam" id="TIGR00675">
    <property type="entry name" value="dcm"/>
    <property type="match status" value="1"/>
</dbReference>
<evidence type="ECO:0000313" key="6">
    <source>
        <dbReference type="EMBL" id="SMO85984.1"/>
    </source>
</evidence>
<evidence type="ECO:0000313" key="7">
    <source>
        <dbReference type="Proteomes" id="UP000319712"/>
    </source>
</evidence>
<dbReference type="RefSeq" id="WP_142987593.1">
    <property type="nucleotide sequence ID" value="NZ_FXTD01000012.1"/>
</dbReference>
<dbReference type="InterPro" id="IPR011257">
    <property type="entry name" value="DNA_glycosylase"/>
</dbReference>
<dbReference type="Gene3D" id="3.90.120.10">
    <property type="entry name" value="DNA Methylase, subunit A, domain 2"/>
    <property type="match status" value="1"/>
</dbReference>
<dbReference type="EC" id="2.1.1.37" evidence="1"/>
<evidence type="ECO:0000256" key="2">
    <source>
        <dbReference type="ARBA" id="ARBA00022603"/>
    </source>
</evidence>
<evidence type="ECO:0000256" key="5">
    <source>
        <dbReference type="RuleBase" id="RU000416"/>
    </source>
</evidence>
<comment type="similarity">
    <text evidence="5">Belongs to the class I-like SAM-binding methyltransferase superfamily. C5-methyltransferase family.</text>
</comment>
<dbReference type="InterPro" id="IPR018117">
    <property type="entry name" value="C5_DNA_meth_AS"/>
</dbReference>
<dbReference type="PROSITE" id="PS00094">
    <property type="entry name" value="C5_MTASE_1"/>
    <property type="match status" value="1"/>
</dbReference>
<sequence length="755" mass="83186">MSRGMAHTGIAEAAATAADAPASEYAAHRKLLMRHSEALAKALLADGATTHRQLPVGCPTATDIALAKKRTTDNEKYDCALATIDATSGQLAHSDQDGSCCCGDPLSGHGNPLNSVAATVLAGPCDGCLPRYFQHDYRRRIATLTADRTWEEIAEWTPTELKQYLDERTDHRVAIERAQQLLDALDILSEHRYVDGVSLTDLPTTSYDHLVAFLTELPNIDKHDAWWLLLTAFDKPVWPTDPALTDGAVALGLLAPSARDPEQAHRPRIEDDITDRLLLPLHRGLATILQMRGSDISELTTEVRKFFLSYRMQKQARPIEAANKSVIVDLFAGAGGLSLGFETTGFQVALAVDHNEAATDTYRLNHPEIPHERVLTTDIEEAVSSDAFSKIAASGDVDVVVGGPPCQALSIAGYRSRRADDDSYSVIDDHRTTLYEQYIAAIQRLDPEFIVMENVMGIVNRLEETDHRIIEDVIAELDDAGYHADYRELDCSEYGIPQKRDRVIVIGRRKADSAVPEADVAGAFDRLDDYQTDDPPNLRDALSGLVQIRRGRGGQVTVGRTSGRRSDFVTDHKLGSDTSIVFNHQARRHPKPKDRELFETAMSPGDTSWDIVHSTEYGHLIDYDVGTEDEPRFGDKYRMLRWDDPAPTVVAHLAKDSNNFIIPDYYDHVSVNSEKADSRRNRGVTPREAARIQTFPDDYVFLGAFTSWFRQIGNAVPPLLGHHVATAVADTLATSTSDSVEAVGSSVQAAVSDDD</sequence>
<evidence type="ECO:0000256" key="4">
    <source>
        <dbReference type="ARBA" id="ARBA00022691"/>
    </source>
</evidence>
<keyword evidence="7" id="KW-1185">Reference proteome</keyword>
<dbReference type="InterPro" id="IPR029063">
    <property type="entry name" value="SAM-dependent_MTases_sf"/>
</dbReference>
<dbReference type="PANTHER" id="PTHR10629:SF52">
    <property type="entry name" value="DNA (CYTOSINE-5)-METHYLTRANSFERASE 1"/>
    <property type="match status" value="1"/>
</dbReference>
<gene>
    <name evidence="6" type="ORF">SAMN06264867_11214</name>
</gene>
<dbReference type="Proteomes" id="UP000319712">
    <property type="component" value="Unassembled WGS sequence"/>
</dbReference>
<dbReference type="Gene3D" id="1.10.1670.10">
    <property type="entry name" value="Helix-hairpin-Helix base-excision DNA repair enzymes (C-terminal)"/>
    <property type="match status" value="1"/>
</dbReference>
<dbReference type="PRINTS" id="PR00105">
    <property type="entry name" value="C5METTRFRASE"/>
</dbReference>
<evidence type="ECO:0000256" key="3">
    <source>
        <dbReference type="ARBA" id="ARBA00022679"/>
    </source>
</evidence>
<keyword evidence="2 6" id="KW-0489">Methyltransferase</keyword>